<dbReference type="Pfam" id="PF00082">
    <property type="entry name" value="Peptidase_S8"/>
    <property type="match status" value="1"/>
</dbReference>
<comment type="similarity">
    <text evidence="1 5 6">Belongs to the peptidase S8 family.</text>
</comment>
<evidence type="ECO:0000313" key="12">
    <source>
        <dbReference type="Proteomes" id="UP001183643"/>
    </source>
</evidence>
<dbReference type="InterPro" id="IPR022398">
    <property type="entry name" value="Peptidase_S8_His-AS"/>
</dbReference>
<feature type="active site" description="Charge relay system" evidence="5">
    <location>
        <position position="549"/>
    </location>
</feature>
<feature type="region of interest" description="Disordered" evidence="7">
    <location>
        <begin position="21"/>
        <end position="50"/>
    </location>
</feature>
<feature type="domain" description="Peptidase S8/S53" evidence="9">
    <location>
        <begin position="172"/>
        <end position="600"/>
    </location>
</feature>
<dbReference type="PANTHER" id="PTHR43806">
    <property type="entry name" value="PEPTIDASE S8"/>
    <property type="match status" value="1"/>
</dbReference>
<organism evidence="11 12">
    <name type="scientific">Catenuloplanes atrovinosus</name>
    <dbReference type="NCBI Taxonomy" id="137266"/>
    <lineage>
        <taxon>Bacteria</taxon>
        <taxon>Bacillati</taxon>
        <taxon>Actinomycetota</taxon>
        <taxon>Actinomycetes</taxon>
        <taxon>Micromonosporales</taxon>
        <taxon>Micromonosporaceae</taxon>
        <taxon>Catenuloplanes</taxon>
    </lineage>
</organism>
<evidence type="ECO:0000256" key="1">
    <source>
        <dbReference type="ARBA" id="ARBA00011073"/>
    </source>
</evidence>
<gene>
    <name evidence="11" type="ORF">J2S41_007146</name>
</gene>
<dbReference type="GO" id="GO:0006508">
    <property type="term" value="P:proteolysis"/>
    <property type="evidence" value="ECO:0007669"/>
    <property type="project" value="UniProtKB-KW"/>
</dbReference>
<evidence type="ECO:0000256" key="2">
    <source>
        <dbReference type="ARBA" id="ARBA00022670"/>
    </source>
</evidence>
<evidence type="ECO:0000313" key="11">
    <source>
        <dbReference type="EMBL" id="MDR7280368.1"/>
    </source>
</evidence>
<evidence type="ECO:0000259" key="10">
    <source>
        <dbReference type="Pfam" id="PF04151"/>
    </source>
</evidence>
<evidence type="ECO:0000256" key="3">
    <source>
        <dbReference type="ARBA" id="ARBA00022801"/>
    </source>
</evidence>
<feature type="compositionally biased region" description="Low complexity" evidence="7">
    <location>
        <begin position="125"/>
        <end position="135"/>
    </location>
</feature>
<dbReference type="SUPFAM" id="SSF52743">
    <property type="entry name" value="Subtilisin-like"/>
    <property type="match status" value="1"/>
</dbReference>
<feature type="chain" id="PRO_5042282815" evidence="8">
    <location>
        <begin position="24"/>
        <end position="1068"/>
    </location>
</feature>
<dbReference type="InterPro" id="IPR000209">
    <property type="entry name" value="Peptidase_S8/S53_dom"/>
</dbReference>
<dbReference type="Proteomes" id="UP001183643">
    <property type="component" value="Unassembled WGS sequence"/>
</dbReference>
<dbReference type="PROSITE" id="PS51892">
    <property type="entry name" value="SUBTILASE"/>
    <property type="match status" value="1"/>
</dbReference>
<dbReference type="EMBL" id="JAVDYB010000001">
    <property type="protein sequence ID" value="MDR7280368.1"/>
    <property type="molecule type" value="Genomic_DNA"/>
</dbReference>
<feature type="region of interest" description="Disordered" evidence="7">
    <location>
        <begin position="959"/>
        <end position="980"/>
    </location>
</feature>
<dbReference type="PROSITE" id="PS00136">
    <property type="entry name" value="SUBTILASE_ASP"/>
    <property type="match status" value="1"/>
</dbReference>
<dbReference type="InterPro" id="IPR050131">
    <property type="entry name" value="Peptidase_S8_subtilisin-like"/>
</dbReference>
<feature type="active site" description="Charge relay system" evidence="5">
    <location>
        <position position="352"/>
    </location>
</feature>
<reference evidence="11" key="1">
    <citation type="submission" date="2023-07" db="EMBL/GenBank/DDBJ databases">
        <title>Sequencing the genomes of 1000 actinobacteria strains.</title>
        <authorList>
            <person name="Klenk H.-P."/>
        </authorList>
    </citation>
    <scope>NUCLEOTIDE SEQUENCE</scope>
    <source>
        <strain evidence="11">DSM 44707</strain>
    </source>
</reference>
<keyword evidence="3 5" id="KW-0378">Hydrolase</keyword>
<feature type="domain" description="Peptidase C-terminal archaeal/bacterial" evidence="10">
    <location>
        <begin position="923"/>
        <end position="988"/>
    </location>
</feature>
<dbReference type="PRINTS" id="PR00723">
    <property type="entry name" value="SUBTILISIN"/>
</dbReference>
<protein>
    <submittedName>
        <fullName evidence="11">Subtilisin family serine protease</fullName>
    </submittedName>
</protein>
<dbReference type="Gene3D" id="2.60.120.380">
    <property type="match status" value="1"/>
</dbReference>
<evidence type="ECO:0000256" key="7">
    <source>
        <dbReference type="SAM" id="MobiDB-lite"/>
    </source>
</evidence>
<evidence type="ECO:0000256" key="8">
    <source>
        <dbReference type="SAM" id="SignalP"/>
    </source>
</evidence>
<comment type="caution">
    <text evidence="11">The sequence shown here is derived from an EMBL/GenBank/DDBJ whole genome shotgun (WGS) entry which is preliminary data.</text>
</comment>
<dbReference type="GO" id="GO:0004252">
    <property type="term" value="F:serine-type endopeptidase activity"/>
    <property type="evidence" value="ECO:0007669"/>
    <property type="project" value="UniProtKB-UniRule"/>
</dbReference>
<dbReference type="PROSITE" id="PS00138">
    <property type="entry name" value="SUBTILASE_SER"/>
    <property type="match status" value="1"/>
</dbReference>
<dbReference type="InterPro" id="IPR007280">
    <property type="entry name" value="Peptidase_C_arc/bac"/>
</dbReference>
<dbReference type="AlphaFoldDB" id="A0AAE3YXT2"/>
<accession>A0AAE3YXT2</accession>
<feature type="region of interest" description="Disordered" evidence="7">
    <location>
        <begin position="121"/>
        <end position="154"/>
    </location>
</feature>
<dbReference type="PANTHER" id="PTHR43806:SF11">
    <property type="entry name" value="CEREVISIN-RELATED"/>
    <property type="match status" value="1"/>
</dbReference>
<dbReference type="InterPro" id="IPR023828">
    <property type="entry name" value="Peptidase_S8_Ser-AS"/>
</dbReference>
<feature type="signal peptide" evidence="8">
    <location>
        <begin position="1"/>
        <end position="23"/>
    </location>
</feature>
<evidence type="ECO:0000256" key="6">
    <source>
        <dbReference type="RuleBase" id="RU003355"/>
    </source>
</evidence>
<dbReference type="SUPFAM" id="SSF49785">
    <property type="entry name" value="Galactose-binding domain-like"/>
    <property type="match status" value="1"/>
</dbReference>
<dbReference type="Gene3D" id="3.40.50.200">
    <property type="entry name" value="Peptidase S8/S53 domain"/>
    <property type="match status" value="1"/>
</dbReference>
<evidence type="ECO:0000256" key="4">
    <source>
        <dbReference type="ARBA" id="ARBA00022825"/>
    </source>
</evidence>
<keyword evidence="12" id="KW-1185">Reference proteome</keyword>
<dbReference type="InterPro" id="IPR036852">
    <property type="entry name" value="Peptidase_S8/S53_dom_sf"/>
</dbReference>
<dbReference type="InterPro" id="IPR023827">
    <property type="entry name" value="Peptidase_S8_Asp-AS"/>
</dbReference>
<evidence type="ECO:0000259" key="9">
    <source>
        <dbReference type="Pfam" id="PF00082"/>
    </source>
</evidence>
<keyword evidence="2 5" id="KW-0645">Protease</keyword>
<keyword evidence="4 5" id="KW-0720">Serine protease</keyword>
<dbReference type="InterPro" id="IPR015500">
    <property type="entry name" value="Peptidase_S8_subtilisin-rel"/>
</dbReference>
<keyword evidence="8" id="KW-0732">Signal</keyword>
<dbReference type="PROSITE" id="PS00137">
    <property type="entry name" value="SUBTILASE_HIS"/>
    <property type="match status" value="1"/>
</dbReference>
<name>A0AAE3YXT2_9ACTN</name>
<sequence length="1068" mass="110949">MLRNLLATLLVTGLTATGLPAAAAPATGRPKTSPTATLGSDDARRLAEAKASGRPAVTVLVATGTGRATAVAGRLERLGASVSRTVDRLGYVLAKVPTGAVLDAARLDGVVALDLDSALRRPDPADGLAGGPAAARESRTGPGPKTPADNPYLPAGETGAVEFIRAHPSYDGRGVTIGIMDSGVDVDHPALQRTTTGERKIVDSFTATDPLEDATWLRMNLTVSGPEFEVGGARFTAPAGRYAFNWFYESTTKSSGPAGDVNRDGDTTDAFGVLYDPETHDVRVDADRDKTFADEPVMRPYRERYDIGHFGTDDPKTEVIDRMAFTVEYREDVAVAATRSDFVNIGIPESDHGTHVAGIAAGNDLMGNTAFDGAAPGAKIVSGRACTWGGSCTYAALTDGVVDMVVNRRVDIVNMSIGGLSALNDGRNAWVLLYDRLITDYGVQLFISAGNSGPGVNTVGDPSTAGDAVSVGSTISRETWAANYGSTVSAAYSVHPFSSRGPREDGGLKPNLVAPGAAISSIPTWQNGAPVAQAGYTLPAGYAMMQGTSMASPQATGAASLLLSAARAGDRGLTPAQLRRALYTSARYLPGTQALAQGYGLIDVPAAWKLLWRDLETRTYTAVAPVCTALSDLIGAGDVPLPGRGSGIHNRCPAGEGGHRPWEWRAYPVTLTRTSGPAGPVEHRIGWIGNDGTFSAPRTVTLPLNRPVTVTAGARPSDGLHSAIMTVDDPATPVVDFEVFGTVIAAAQVSAPGYAFAADGRIERNATRSYFVEVPEGAETLQVNLSGLAAGSQTRFVAIDPYGVPADPTATTACYPHFEPVSTCAGIERDYRDPLSGIWEIEVEVRRTSPMLVNPYRIAAAVQGVEVTPAESRLGAVKVGAVTPLSWDVRNRLGPVRVVAQGGPLGTVSSKRPSVKNGESTKSTLTVPVGATRLDVSIGGTSDAGADLDLFLYRGDSTTPLASSADGDSEESVSVPDPEPGEYRVVVEGYSVPTGETAFDYRDAYFSPRLGSLAVSGDVVRLEPGGTAKVSGSLTVASSASDGRALTGEMSVVTDQGAVVGIATVTLG</sequence>
<dbReference type="Pfam" id="PF04151">
    <property type="entry name" value="PPC"/>
    <property type="match status" value="1"/>
</dbReference>
<evidence type="ECO:0000256" key="5">
    <source>
        <dbReference type="PROSITE-ProRule" id="PRU01240"/>
    </source>
</evidence>
<feature type="active site" description="Charge relay system" evidence="5">
    <location>
        <position position="181"/>
    </location>
</feature>
<dbReference type="InterPro" id="IPR008979">
    <property type="entry name" value="Galactose-bd-like_sf"/>
</dbReference>
<dbReference type="RefSeq" id="WP_310374691.1">
    <property type="nucleotide sequence ID" value="NZ_JAVDYB010000001.1"/>
</dbReference>
<proteinExistence type="inferred from homology"/>